<dbReference type="HAMAP" id="MF_00097">
    <property type="entry name" value="TMP_synthase"/>
    <property type="match status" value="1"/>
</dbReference>
<reference evidence="13 14" key="1">
    <citation type="submission" date="2016-10" db="EMBL/GenBank/DDBJ databases">
        <authorList>
            <person name="de Groot N.N."/>
        </authorList>
    </citation>
    <scope>NUCLEOTIDE SEQUENCE [LARGE SCALE GENOMIC DNA]</scope>
    <source>
        <strain evidence="14">L7-484,KACC 16230,DSM 25025</strain>
    </source>
</reference>
<dbReference type="PANTHER" id="PTHR20857">
    <property type="entry name" value="THIAMINE-PHOSPHATE PYROPHOSPHORYLASE"/>
    <property type="match status" value="1"/>
</dbReference>
<dbReference type="GO" id="GO:0000287">
    <property type="term" value="F:magnesium ion binding"/>
    <property type="evidence" value="ECO:0007669"/>
    <property type="project" value="UniProtKB-UniRule"/>
</dbReference>
<feature type="binding site" evidence="9">
    <location>
        <position position="65"/>
    </location>
    <ligand>
        <name>Mg(2+)</name>
        <dbReference type="ChEBI" id="CHEBI:18420"/>
    </ligand>
</feature>
<feature type="binding site" evidence="9">
    <location>
        <position position="103"/>
    </location>
    <ligand>
        <name>4-amino-2-methyl-5-(diphosphooxymethyl)pyrimidine</name>
        <dbReference type="ChEBI" id="CHEBI:57841"/>
    </ligand>
</feature>
<comment type="caution">
    <text evidence="9">Lacks conserved residue(s) required for the propagation of feature annotation.</text>
</comment>
<dbReference type="GO" id="GO:0005737">
    <property type="term" value="C:cytoplasm"/>
    <property type="evidence" value="ECO:0007669"/>
    <property type="project" value="TreeGrafter"/>
</dbReference>
<dbReference type="InterPro" id="IPR036206">
    <property type="entry name" value="ThiamineP_synth_sf"/>
</dbReference>
<accession>A0A1H0CBB8</accession>
<keyword evidence="4 9" id="KW-0460">Magnesium</keyword>
<evidence type="ECO:0000256" key="4">
    <source>
        <dbReference type="ARBA" id="ARBA00022842"/>
    </source>
</evidence>
<name>A0A1H0CBB8_9HYPH</name>
<keyword evidence="2 9" id="KW-0808">Transferase</keyword>
<gene>
    <name evidence="9" type="primary">thiE</name>
    <name evidence="13" type="ORF">SAMN05192530_101226</name>
</gene>
<evidence type="ECO:0000256" key="3">
    <source>
        <dbReference type="ARBA" id="ARBA00022723"/>
    </source>
</evidence>
<organism evidence="13 14">
    <name type="scientific">Aureimonas jatrophae</name>
    <dbReference type="NCBI Taxonomy" id="1166073"/>
    <lineage>
        <taxon>Bacteria</taxon>
        <taxon>Pseudomonadati</taxon>
        <taxon>Pseudomonadota</taxon>
        <taxon>Alphaproteobacteria</taxon>
        <taxon>Hyphomicrobiales</taxon>
        <taxon>Aurantimonadaceae</taxon>
        <taxon>Aureimonas</taxon>
    </lineage>
</organism>
<feature type="binding site" evidence="9">
    <location>
        <position position="132"/>
    </location>
    <ligand>
        <name>4-amino-2-methyl-5-(diphosphooxymethyl)pyrimidine</name>
        <dbReference type="ChEBI" id="CHEBI:57841"/>
    </ligand>
</feature>
<dbReference type="GO" id="GO:0009228">
    <property type="term" value="P:thiamine biosynthetic process"/>
    <property type="evidence" value="ECO:0007669"/>
    <property type="project" value="UniProtKB-KW"/>
</dbReference>
<feature type="domain" description="Thiamine phosphate synthase/TenI" evidence="12">
    <location>
        <begin position="16"/>
        <end position="185"/>
    </location>
</feature>
<dbReference type="Proteomes" id="UP000198793">
    <property type="component" value="Unassembled WGS sequence"/>
</dbReference>
<keyword evidence="5 9" id="KW-0784">Thiamine biosynthesis</keyword>
<comment type="function">
    <text evidence="9">Condenses 4-methyl-5-(beta-hydroxyethyl)thiazole monophosphate (THZ-P) and 2-methyl-4-amino-5-hydroxymethyl pyrimidine pyrophosphate (HMP-PP) to form thiamine monophosphate (TMP).</text>
</comment>
<evidence type="ECO:0000256" key="7">
    <source>
        <dbReference type="ARBA" id="ARBA00047851"/>
    </source>
</evidence>
<evidence type="ECO:0000313" key="14">
    <source>
        <dbReference type="Proteomes" id="UP000198793"/>
    </source>
</evidence>
<dbReference type="NCBIfam" id="TIGR00693">
    <property type="entry name" value="thiE"/>
    <property type="match status" value="1"/>
</dbReference>
<evidence type="ECO:0000256" key="8">
    <source>
        <dbReference type="ARBA" id="ARBA00047883"/>
    </source>
</evidence>
<comment type="catalytic activity">
    <reaction evidence="6 9 10">
        <text>4-methyl-5-(2-phosphooxyethyl)-thiazole + 4-amino-2-methyl-5-(diphosphooxymethyl)pyrimidine + H(+) = thiamine phosphate + diphosphate</text>
        <dbReference type="Rhea" id="RHEA:22328"/>
        <dbReference type="ChEBI" id="CHEBI:15378"/>
        <dbReference type="ChEBI" id="CHEBI:33019"/>
        <dbReference type="ChEBI" id="CHEBI:37575"/>
        <dbReference type="ChEBI" id="CHEBI:57841"/>
        <dbReference type="ChEBI" id="CHEBI:58296"/>
        <dbReference type="EC" id="2.5.1.3"/>
    </reaction>
</comment>
<sequence>MTPPLQLDPFYLILDDADWIERLVPLGVRLVQLRAKGMQESRLRLEIRRSLTVCRAHGCALVVNDHWRLAIEEGADIVHLGQEDLAAADVGAIRRADLRLGVSTHDRRELEMALRVEPDYVALGPIWPTILKAMPWAPQTPERLREWRTRIGDLPLVAIGGLNPDERLRAVLENGADSAAVVTDITRNPDPEARTREWIRATAAQRVRPEEELRTM</sequence>
<keyword evidence="3 9" id="KW-0479">Metal-binding</keyword>
<dbReference type="EC" id="2.5.1.3" evidence="9"/>
<proteinExistence type="inferred from homology"/>
<dbReference type="Gene3D" id="3.20.20.70">
    <property type="entry name" value="Aldolase class I"/>
    <property type="match status" value="1"/>
</dbReference>
<dbReference type="AlphaFoldDB" id="A0A1H0CBB8"/>
<feature type="binding site" evidence="9">
    <location>
        <position position="64"/>
    </location>
    <ligand>
        <name>4-amino-2-methyl-5-(diphosphooxymethyl)pyrimidine</name>
        <dbReference type="ChEBI" id="CHEBI:57841"/>
    </ligand>
</feature>
<evidence type="ECO:0000256" key="1">
    <source>
        <dbReference type="ARBA" id="ARBA00005165"/>
    </source>
</evidence>
<evidence type="ECO:0000259" key="12">
    <source>
        <dbReference type="Pfam" id="PF02581"/>
    </source>
</evidence>
<keyword evidence="14" id="KW-1185">Reference proteome</keyword>
<dbReference type="InterPro" id="IPR013785">
    <property type="entry name" value="Aldolase_TIM"/>
</dbReference>
<evidence type="ECO:0000256" key="5">
    <source>
        <dbReference type="ARBA" id="ARBA00022977"/>
    </source>
</evidence>
<dbReference type="CDD" id="cd00564">
    <property type="entry name" value="TMP_TenI"/>
    <property type="match status" value="1"/>
</dbReference>
<comment type="catalytic activity">
    <reaction evidence="8 9 10">
        <text>2-[(2R,5Z)-2-carboxy-4-methylthiazol-5(2H)-ylidene]ethyl phosphate + 4-amino-2-methyl-5-(diphosphooxymethyl)pyrimidine + 2 H(+) = thiamine phosphate + CO2 + diphosphate</text>
        <dbReference type="Rhea" id="RHEA:47844"/>
        <dbReference type="ChEBI" id="CHEBI:15378"/>
        <dbReference type="ChEBI" id="CHEBI:16526"/>
        <dbReference type="ChEBI" id="CHEBI:33019"/>
        <dbReference type="ChEBI" id="CHEBI:37575"/>
        <dbReference type="ChEBI" id="CHEBI:57841"/>
        <dbReference type="ChEBI" id="CHEBI:62899"/>
        <dbReference type="EC" id="2.5.1.3"/>
    </reaction>
</comment>
<feature type="binding site" evidence="9">
    <location>
        <position position="84"/>
    </location>
    <ligand>
        <name>Mg(2+)</name>
        <dbReference type="ChEBI" id="CHEBI:18420"/>
    </ligand>
</feature>
<feature type="binding site" evidence="9">
    <location>
        <begin position="32"/>
        <end position="36"/>
    </location>
    <ligand>
        <name>4-amino-2-methyl-5-(diphosphooxymethyl)pyrimidine</name>
        <dbReference type="ChEBI" id="CHEBI:57841"/>
    </ligand>
</feature>
<evidence type="ECO:0000313" key="13">
    <source>
        <dbReference type="EMBL" id="SDN55101.1"/>
    </source>
</evidence>
<comment type="pathway">
    <text evidence="1 9 11">Cofactor biosynthesis; thiamine diphosphate biosynthesis; thiamine phosphate from 4-amino-2-methyl-5-diphosphomethylpyrimidine and 4-methyl-5-(2-phosphoethyl)-thiazole: step 1/1.</text>
</comment>
<dbReference type="GO" id="GO:0004789">
    <property type="term" value="F:thiamine-phosphate diphosphorylase activity"/>
    <property type="evidence" value="ECO:0007669"/>
    <property type="project" value="UniProtKB-UniRule"/>
</dbReference>
<evidence type="ECO:0000256" key="11">
    <source>
        <dbReference type="RuleBase" id="RU004253"/>
    </source>
</evidence>
<comment type="cofactor">
    <cofactor evidence="9">
        <name>Mg(2+)</name>
        <dbReference type="ChEBI" id="CHEBI:18420"/>
    </cofactor>
    <text evidence="9">Binds 1 Mg(2+) ion per subunit.</text>
</comment>
<feature type="binding site" evidence="9">
    <location>
        <begin position="182"/>
        <end position="183"/>
    </location>
    <ligand>
        <name>2-[(2R,5Z)-2-carboxy-4-methylthiazol-5(2H)-ylidene]ethyl phosphate</name>
        <dbReference type="ChEBI" id="CHEBI:62899"/>
    </ligand>
</feature>
<dbReference type="GO" id="GO:0009229">
    <property type="term" value="P:thiamine diphosphate biosynthetic process"/>
    <property type="evidence" value="ECO:0007669"/>
    <property type="project" value="UniProtKB-UniRule"/>
</dbReference>
<dbReference type="EMBL" id="FNIT01000001">
    <property type="protein sequence ID" value="SDN55101.1"/>
    <property type="molecule type" value="Genomic_DNA"/>
</dbReference>
<evidence type="ECO:0000256" key="6">
    <source>
        <dbReference type="ARBA" id="ARBA00047334"/>
    </source>
</evidence>
<comment type="similarity">
    <text evidence="9 10">Belongs to the thiamine-phosphate synthase family.</text>
</comment>
<comment type="catalytic activity">
    <reaction evidence="7 9 10">
        <text>2-(2-carboxy-4-methylthiazol-5-yl)ethyl phosphate + 4-amino-2-methyl-5-(diphosphooxymethyl)pyrimidine + 2 H(+) = thiamine phosphate + CO2 + diphosphate</text>
        <dbReference type="Rhea" id="RHEA:47848"/>
        <dbReference type="ChEBI" id="CHEBI:15378"/>
        <dbReference type="ChEBI" id="CHEBI:16526"/>
        <dbReference type="ChEBI" id="CHEBI:33019"/>
        <dbReference type="ChEBI" id="CHEBI:37575"/>
        <dbReference type="ChEBI" id="CHEBI:57841"/>
        <dbReference type="ChEBI" id="CHEBI:62890"/>
        <dbReference type="EC" id="2.5.1.3"/>
    </reaction>
</comment>
<evidence type="ECO:0000256" key="9">
    <source>
        <dbReference type="HAMAP-Rule" id="MF_00097"/>
    </source>
</evidence>
<protein>
    <recommendedName>
        <fullName evidence="9">Thiamine-phosphate synthase</fullName>
        <shortName evidence="9">TP synthase</shortName>
        <shortName evidence="9">TPS</shortName>
        <ecNumber evidence="9">2.5.1.3</ecNumber>
    </recommendedName>
    <alternativeName>
        <fullName evidence="9">Thiamine-phosphate pyrophosphorylase</fullName>
        <shortName evidence="9">TMP pyrophosphorylase</shortName>
        <shortName evidence="9">TMP-PPase</shortName>
    </alternativeName>
</protein>
<dbReference type="PANTHER" id="PTHR20857:SF15">
    <property type="entry name" value="THIAMINE-PHOSPHATE SYNTHASE"/>
    <property type="match status" value="1"/>
</dbReference>
<dbReference type="InterPro" id="IPR022998">
    <property type="entry name" value="ThiamineP_synth_TenI"/>
</dbReference>
<dbReference type="Pfam" id="PF02581">
    <property type="entry name" value="TMP-TENI"/>
    <property type="match status" value="1"/>
</dbReference>
<dbReference type="SUPFAM" id="SSF51391">
    <property type="entry name" value="Thiamin phosphate synthase"/>
    <property type="match status" value="1"/>
</dbReference>
<dbReference type="STRING" id="1166073.SAMN05192530_101226"/>
<evidence type="ECO:0000256" key="2">
    <source>
        <dbReference type="ARBA" id="ARBA00022679"/>
    </source>
</evidence>
<dbReference type="NCBIfam" id="NF000734">
    <property type="entry name" value="PRK00043.1-5"/>
    <property type="match status" value="1"/>
</dbReference>
<dbReference type="InterPro" id="IPR034291">
    <property type="entry name" value="TMP_synthase"/>
</dbReference>
<evidence type="ECO:0000256" key="10">
    <source>
        <dbReference type="RuleBase" id="RU003826"/>
    </source>
</evidence>
<feature type="binding site" evidence="9">
    <location>
        <position position="161"/>
    </location>
    <ligand>
        <name>2-[(2R,5Z)-2-carboxy-4-methylthiazol-5(2H)-ylidene]ethyl phosphate</name>
        <dbReference type="ChEBI" id="CHEBI:62899"/>
    </ligand>
</feature>
<dbReference type="UniPathway" id="UPA00060">
    <property type="reaction ID" value="UER00141"/>
</dbReference>